<organism evidence="2">
    <name type="scientific">Lotharella oceanica</name>
    <dbReference type="NCBI Taxonomy" id="641309"/>
    <lineage>
        <taxon>Eukaryota</taxon>
        <taxon>Sar</taxon>
        <taxon>Rhizaria</taxon>
        <taxon>Cercozoa</taxon>
        <taxon>Chlorarachniophyceae</taxon>
        <taxon>Lotharella</taxon>
    </lineage>
</organism>
<reference evidence="2" key="1">
    <citation type="submission" date="2021-01" db="EMBL/GenBank/DDBJ databases">
        <authorList>
            <person name="Corre E."/>
            <person name="Pelletier E."/>
            <person name="Niang G."/>
            <person name="Scheremetjew M."/>
            <person name="Finn R."/>
            <person name="Kale V."/>
            <person name="Holt S."/>
            <person name="Cochrane G."/>
            <person name="Meng A."/>
            <person name="Brown T."/>
            <person name="Cohen L."/>
        </authorList>
    </citation>
    <scope>NUCLEOTIDE SEQUENCE</scope>
    <source>
        <strain evidence="2">CCMP622</strain>
    </source>
</reference>
<protein>
    <submittedName>
        <fullName evidence="2">Uncharacterized protein</fullName>
    </submittedName>
</protein>
<name>A0A7S2XFN2_9EUKA</name>
<feature type="region of interest" description="Disordered" evidence="1">
    <location>
        <begin position="68"/>
        <end position="102"/>
    </location>
</feature>
<dbReference type="AlphaFoldDB" id="A0A7S2XFN2"/>
<feature type="compositionally biased region" description="Low complexity" evidence="1">
    <location>
        <begin position="80"/>
        <end position="102"/>
    </location>
</feature>
<sequence>MSSVGFGRRPPAVDTTRTRAQQPPQDRPLALFPHPIASPPPSTRASLRIKEAKTTWAFRIGSPPTPVVVKQQWKRRERQPQQQQQRSNPNQDQISTQTQNQNASSSIASLECKICSSDGQELSAYVECFFKNVPEELLNAVSTVVHEFRVDPQDFGELSVRPQYQAVVEDLLKDIRDLPVYPHVMTAAKSDPERLSAILKAAHGLELLTVLLLASPVEDLSACGTRVDAVMRASEEGASEIVRNEIAALRNQLWTVFQPRAVRVEQ</sequence>
<evidence type="ECO:0000313" key="2">
    <source>
        <dbReference type="EMBL" id="CAD9775627.1"/>
    </source>
</evidence>
<feature type="region of interest" description="Disordered" evidence="1">
    <location>
        <begin position="1"/>
        <end position="44"/>
    </location>
</feature>
<evidence type="ECO:0000256" key="1">
    <source>
        <dbReference type="SAM" id="MobiDB-lite"/>
    </source>
</evidence>
<gene>
    <name evidence="2" type="ORF">LSP00402_LOCUS19624</name>
</gene>
<accession>A0A7S2XFN2</accession>
<proteinExistence type="predicted"/>
<dbReference type="EMBL" id="HBHP01031835">
    <property type="protein sequence ID" value="CAD9775627.1"/>
    <property type="molecule type" value="Transcribed_RNA"/>
</dbReference>